<dbReference type="CDD" id="cd20071">
    <property type="entry name" value="SET_SMYD"/>
    <property type="match status" value="1"/>
</dbReference>
<dbReference type="SUPFAM" id="SSF82199">
    <property type="entry name" value="SET domain"/>
    <property type="match status" value="1"/>
</dbReference>
<comment type="caution">
    <text evidence="2">The sequence shown here is derived from an EMBL/GenBank/DDBJ whole genome shotgun (WGS) entry which is preliminary data.</text>
</comment>
<dbReference type="Gene3D" id="2.170.270.10">
    <property type="entry name" value="SET domain"/>
    <property type="match status" value="1"/>
</dbReference>
<dbReference type="InterPro" id="IPR053185">
    <property type="entry name" value="SET_domain_protein"/>
</dbReference>
<name>A0A409VRJ8_PSICY</name>
<dbReference type="PANTHER" id="PTHR47332">
    <property type="entry name" value="SET DOMAIN-CONTAINING PROTEIN 5"/>
    <property type="match status" value="1"/>
</dbReference>
<dbReference type="InterPro" id="IPR001214">
    <property type="entry name" value="SET_dom"/>
</dbReference>
<dbReference type="STRING" id="93625.A0A409VRJ8"/>
<sequence>MAKWKILVRPISILCAAVQNRDTGFLPTTAPPEGFKLQEMTAKESDALKTDYPENAVVVTTIPSIIYRDPPDPDGNSEWIVLGPTKQLVFKAPGYPRAVSKATGLPTYEVRLTQDMGFGMFATRDIKVGELIFAERPLLVMPANFRLLAADVPLPRNVEDIHATQMAILMQSEKTLEYAVDRMSPGNQKAFKALANMHTEDGSGPLMGIIRTNAYLIGSLYDGEKLVEPRQNGYVGICNLGSRINHRLTESCMPNVDNVFSVASFSFQFRASRDIEAGEQLFYAYCDENLTAAERKAKLARYAIVCSCAACAHATPETDKLRKEYEQLIDAHDIKSKTWTKARSVDKSTLEPLLEFQNALIKEGLHGTKKYGLLLGVLSRLYLKLGQHDNAKDCLEKLREYHNLSYIN</sequence>
<keyword evidence="3" id="KW-1185">Reference proteome</keyword>
<dbReference type="SMART" id="SM00317">
    <property type="entry name" value="SET"/>
    <property type="match status" value="1"/>
</dbReference>
<dbReference type="PANTHER" id="PTHR47332:SF4">
    <property type="entry name" value="SET DOMAIN-CONTAINING PROTEIN 5"/>
    <property type="match status" value="1"/>
</dbReference>
<dbReference type="Proteomes" id="UP000283269">
    <property type="component" value="Unassembled WGS sequence"/>
</dbReference>
<gene>
    <name evidence="2" type="ORF">CVT25_009007</name>
</gene>
<accession>A0A409VRJ8</accession>
<organism evidence="2 3">
    <name type="scientific">Psilocybe cyanescens</name>
    <dbReference type="NCBI Taxonomy" id="93625"/>
    <lineage>
        <taxon>Eukaryota</taxon>
        <taxon>Fungi</taxon>
        <taxon>Dikarya</taxon>
        <taxon>Basidiomycota</taxon>
        <taxon>Agaricomycotina</taxon>
        <taxon>Agaricomycetes</taxon>
        <taxon>Agaricomycetidae</taxon>
        <taxon>Agaricales</taxon>
        <taxon>Agaricineae</taxon>
        <taxon>Strophariaceae</taxon>
        <taxon>Psilocybe</taxon>
    </lineage>
</organism>
<evidence type="ECO:0000259" key="1">
    <source>
        <dbReference type="PROSITE" id="PS50280"/>
    </source>
</evidence>
<reference evidence="2 3" key="1">
    <citation type="journal article" date="2018" name="Evol. Lett.">
        <title>Horizontal gene cluster transfer increased hallucinogenic mushroom diversity.</title>
        <authorList>
            <person name="Reynolds H.T."/>
            <person name="Vijayakumar V."/>
            <person name="Gluck-Thaler E."/>
            <person name="Korotkin H.B."/>
            <person name="Matheny P.B."/>
            <person name="Slot J.C."/>
        </authorList>
    </citation>
    <scope>NUCLEOTIDE SEQUENCE [LARGE SCALE GENOMIC DNA]</scope>
    <source>
        <strain evidence="2 3">2631</strain>
    </source>
</reference>
<evidence type="ECO:0000313" key="2">
    <source>
        <dbReference type="EMBL" id="PPQ68884.1"/>
    </source>
</evidence>
<proteinExistence type="predicted"/>
<dbReference type="PROSITE" id="PS50280">
    <property type="entry name" value="SET"/>
    <property type="match status" value="1"/>
</dbReference>
<dbReference type="Pfam" id="PF00856">
    <property type="entry name" value="SET"/>
    <property type="match status" value="1"/>
</dbReference>
<evidence type="ECO:0000313" key="3">
    <source>
        <dbReference type="Proteomes" id="UP000283269"/>
    </source>
</evidence>
<dbReference type="OrthoDB" id="5945798at2759"/>
<protein>
    <recommendedName>
        <fullName evidence="1">SET domain-containing protein</fullName>
    </recommendedName>
</protein>
<dbReference type="AlphaFoldDB" id="A0A409VRJ8"/>
<dbReference type="InParanoid" id="A0A409VRJ8"/>
<dbReference type="InterPro" id="IPR046341">
    <property type="entry name" value="SET_dom_sf"/>
</dbReference>
<dbReference type="EMBL" id="NHYD01003947">
    <property type="protein sequence ID" value="PPQ68884.1"/>
    <property type="molecule type" value="Genomic_DNA"/>
</dbReference>
<feature type="domain" description="SET" evidence="1">
    <location>
        <begin position="106"/>
        <end position="286"/>
    </location>
</feature>